<evidence type="ECO:0000256" key="1">
    <source>
        <dbReference type="ARBA" id="ARBA00023002"/>
    </source>
</evidence>
<reference evidence="3 4" key="1">
    <citation type="submission" date="2018-04" db="EMBL/GenBank/DDBJ databases">
        <title>Sphingobacterium sp. M46 Genome.</title>
        <authorList>
            <person name="Cheng J."/>
            <person name="Li Y."/>
        </authorList>
    </citation>
    <scope>NUCLEOTIDE SEQUENCE [LARGE SCALE GENOMIC DNA]</scope>
    <source>
        <strain evidence="3 4">M46</strain>
    </source>
</reference>
<organism evidence="3 4">
    <name type="scientific">Sphingobacterium athyrii</name>
    <dbReference type="NCBI Taxonomy" id="2152717"/>
    <lineage>
        <taxon>Bacteria</taxon>
        <taxon>Pseudomonadati</taxon>
        <taxon>Bacteroidota</taxon>
        <taxon>Sphingobacteriia</taxon>
        <taxon>Sphingobacteriales</taxon>
        <taxon>Sphingobacteriaceae</taxon>
        <taxon>Sphingobacterium</taxon>
    </lineage>
</organism>
<dbReference type="Proteomes" id="UP000250831">
    <property type="component" value="Unassembled WGS sequence"/>
</dbReference>
<dbReference type="SUPFAM" id="SSF51430">
    <property type="entry name" value="NAD(P)-linked oxidoreductase"/>
    <property type="match status" value="1"/>
</dbReference>
<dbReference type="GO" id="GO:0005829">
    <property type="term" value="C:cytosol"/>
    <property type="evidence" value="ECO:0007669"/>
    <property type="project" value="UniProtKB-ARBA"/>
</dbReference>
<gene>
    <name evidence="3" type="ORF">DCO56_13415</name>
</gene>
<dbReference type="PANTHER" id="PTHR43364:SF6">
    <property type="entry name" value="OXIDOREDUCTASE-RELATED"/>
    <property type="match status" value="1"/>
</dbReference>
<keyword evidence="1" id="KW-0560">Oxidoreductase</keyword>
<dbReference type="Pfam" id="PF00248">
    <property type="entry name" value="Aldo_ket_red"/>
    <property type="match status" value="1"/>
</dbReference>
<sequence length="320" mass="35837">MEKVKLGNSEIEFKPIVFGGNVFGWTVDEQQSFALLDAFVDMGFSFIDTSNNYSHWVPGHTGSESESIIGKWISKRDVRDKIQIATKVGGRHAGNDKPNLKKEHIIKSVDESLMRLKVDTIDLYQSHHDDLSTAIDETLEAYQQLVHAGKIKWIGASNLSPERLKESLVVAEKNGLPAYVAIQPEYNLYDRSKYEKDYEQLAVENHLGVITYYSLASGFLSGKYRSVADIKDVKRSDALKGRFDNRGLRILDAIAQVAHNQQVAMSTIALAWILHRPSVAAPIVSATSLQQLEELTKATKIKLSTEEMSLLNIASTWEEN</sequence>
<evidence type="ECO:0000259" key="2">
    <source>
        <dbReference type="Pfam" id="PF00248"/>
    </source>
</evidence>
<comment type="caution">
    <text evidence="3">The sequence shown here is derived from an EMBL/GenBank/DDBJ whole genome shotgun (WGS) entry which is preliminary data.</text>
</comment>
<dbReference type="EMBL" id="QCXX01000003">
    <property type="protein sequence ID" value="PUV24339.1"/>
    <property type="molecule type" value="Genomic_DNA"/>
</dbReference>
<proteinExistence type="predicted"/>
<accession>A0A363NU88</accession>
<dbReference type="CDD" id="cd19081">
    <property type="entry name" value="AKR_AKR9C1"/>
    <property type="match status" value="1"/>
</dbReference>
<dbReference type="FunFam" id="3.20.20.100:FF:000004">
    <property type="entry name" value="Oxidoreductase, aldo/keto reductase"/>
    <property type="match status" value="1"/>
</dbReference>
<dbReference type="AlphaFoldDB" id="A0A363NU88"/>
<dbReference type="InterPro" id="IPR036812">
    <property type="entry name" value="NAD(P)_OxRdtase_dom_sf"/>
</dbReference>
<dbReference type="GO" id="GO:0016491">
    <property type="term" value="F:oxidoreductase activity"/>
    <property type="evidence" value="ECO:0007669"/>
    <property type="project" value="UniProtKB-KW"/>
</dbReference>
<dbReference type="OrthoDB" id="9773828at2"/>
<dbReference type="Gene3D" id="3.20.20.100">
    <property type="entry name" value="NADP-dependent oxidoreductase domain"/>
    <property type="match status" value="1"/>
</dbReference>
<dbReference type="InterPro" id="IPR050523">
    <property type="entry name" value="AKR_Detox_Biosynth"/>
</dbReference>
<evidence type="ECO:0000313" key="3">
    <source>
        <dbReference type="EMBL" id="PUV24339.1"/>
    </source>
</evidence>
<name>A0A363NU88_9SPHI</name>
<keyword evidence="4" id="KW-1185">Reference proteome</keyword>
<dbReference type="PANTHER" id="PTHR43364">
    <property type="entry name" value="NADH-SPECIFIC METHYLGLYOXAL REDUCTASE-RELATED"/>
    <property type="match status" value="1"/>
</dbReference>
<feature type="domain" description="NADP-dependent oxidoreductase" evidence="2">
    <location>
        <begin position="15"/>
        <end position="312"/>
    </location>
</feature>
<evidence type="ECO:0000313" key="4">
    <source>
        <dbReference type="Proteomes" id="UP000250831"/>
    </source>
</evidence>
<dbReference type="RefSeq" id="WP_108634267.1">
    <property type="nucleotide sequence ID" value="NZ_QCXX01000003.1"/>
</dbReference>
<protein>
    <submittedName>
        <fullName evidence="3">Alcohol dehydrogenase</fullName>
    </submittedName>
</protein>
<dbReference type="InterPro" id="IPR023210">
    <property type="entry name" value="NADP_OxRdtase_dom"/>
</dbReference>